<dbReference type="Pfam" id="PF12627">
    <property type="entry name" value="PolyA_pol_RNAbd"/>
    <property type="match status" value="1"/>
</dbReference>
<proteinExistence type="inferred from homology"/>
<keyword evidence="8" id="KW-0694">RNA-binding</keyword>
<evidence type="ECO:0000256" key="3">
    <source>
        <dbReference type="ARBA" id="ARBA00022694"/>
    </source>
</evidence>
<evidence type="ECO:0000259" key="10">
    <source>
        <dbReference type="Pfam" id="PF12627"/>
    </source>
</evidence>
<evidence type="ECO:0000256" key="2">
    <source>
        <dbReference type="ARBA" id="ARBA00022679"/>
    </source>
</evidence>
<dbReference type="CDD" id="cd05398">
    <property type="entry name" value="NT_ClassII-CCAase"/>
    <property type="match status" value="1"/>
</dbReference>
<keyword evidence="5" id="KW-0479">Metal-binding</keyword>
<comment type="cofactor">
    <cofactor evidence="1">
        <name>Mg(2+)</name>
        <dbReference type="ChEBI" id="CHEBI:18420"/>
    </cofactor>
</comment>
<protein>
    <submittedName>
        <fullName evidence="11">Poly(A) polymerase</fullName>
        <ecNumber evidence="11">2.7.7.19</ecNumber>
    </submittedName>
</protein>
<evidence type="ECO:0000256" key="5">
    <source>
        <dbReference type="ARBA" id="ARBA00022723"/>
    </source>
</evidence>
<sequence>MMFRKPDLPEPEPLTRSLLGHADRAPLGHLGVQPWLSWPETQAVIAALKADGAEVRFVGGCVRDALAHRPVHDIDLATPTPPEQVMALLERAGLRVVPTGLSHGTVTAVCGSGRSFEITTLRQDVATDGRHAEVAWTTNWMADAARRDFTINALSATPDGAVYDYFDGIEHLAHGRVIFVGRAALRIQEDALRILRFFRFHARYGRGGPSAAALSACRLHAADLQALSAERIRDELLKILTVPEPTATLLEMRGVRVLEQILPEAKAFGVLRQVAFLEERGIRIDGLSPCPLRRLAALTGETAEILTVIGHRLRLSGAEIRRLAAMGRDLPVPESGGTRAALVRWGREACLDRVLLGWARHRDVEGRTDSTGTARRMALLTDLAVLPVPDLPVAGRDVVAAGVPPGPEVGRVLERLRQWWLDQDCDADRAQLLQVLPSAIAAEQGGDGAAARP</sequence>
<dbReference type="GO" id="GO:1990817">
    <property type="term" value="F:poly(A) RNA polymerase activity"/>
    <property type="evidence" value="ECO:0007669"/>
    <property type="project" value="UniProtKB-EC"/>
</dbReference>
<feature type="domain" description="Poly A polymerase head" evidence="9">
    <location>
        <begin position="56"/>
        <end position="177"/>
    </location>
</feature>
<dbReference type="GO" id="GO:0046872">
    <property type="term" value="F:metal ion binding"/>
    <property type="evidence" value="ECO:0007669"/>
    <property type="project" value="UniProtKB-KW"/>
</dbReference>
<dbReference type="InterPro" id="IPR043519">
    <property type="entry name" value="NT_sf"/>
</dbReference>
<dbReference type="AlphaFoldDB" id="A0A7X0DKI7"/>
<keyword evidence="2 8" id="KW-0808">Transferase</keyword>
<dbReference type="SUPFAM" id="SSF81301">
    <property type="entry name" value="Nucleotidyltransferase"/>
    <property type="match status" value="1"/>
</dbReference>
<dbReference type="InterPro" id="IPR032828">
    <property type="entry name" value="PolyA_RNA-bd"/>
</dbReference>
<keyword evidence="7" id="KW-0460">Magnesium</keyword>
<gene>
    <name evidence="11" type="ORF">FHS48_000376</name>
</gene>
<dbReference type="Gene3D" id="3.30.460.10">
    <property type="entry name" value="Beta Polymerase, domain 2"/>
    <property type="match status" value="1"/>
</dbReference>
<dbReference type="Proteomes" id="UP000544872">
    <property type="component" value="Unassembled WGS sequence"/>
</dbReference>
<comment type="similarity">
    <text evidence="8">Belongs to the tRNA nucleotidyltransferase/poly(A) polymerase family.</text>
</comment>
<dbReference type="InterPro" id="IPR002646">
    <property type="entry name" value="PolA_pol_head_dom"/>
</dbReference>
<accession>A0A7X0DKI7</accession>
<dbReference type="Gene3D" id="1.10.3090.10">
    <property type="entry name" value="cca-adding enzyme, domain 2"/>
    <property type="match status" value="1"/>
</dbReference>
<dbReference type="RefSeq" id="WP_260402286.1">
    <property type="nucleotide sequence ID" value="NZ_JACIIX010000001.1"/>
</dbReference>
<comment type="caution">
    <text evidence="11">The sequence shown here is derived from an EMBL/GenBank/DDBJ whole genome shotgun (WGS) entry which is preliminary data.</text>
</comment>
<evidence type="ECO:0000313" key="11">
    <source>
        <dbReference type="EMBL" id="MBB6208995.1"/>
    </source>
</evidence>
<keyword evidence="12" id="KW-1185">Reference proteome</keyword>
<dbReference type="PANTHER" id="PTHR46173:SF1">
    <property type="entry name" value="CCA TRNA NUCLEOTIDYLTRANSFERASE 1, MITOCHONDRIAL"/>
    <property type="match status" value="1"/>
</dbReference>
<dbReference type="EMBL" id="JACIIX010000001">
    <property type="protein sequence ID" value="MBB6208995.1"/>
    <property type="molecule type" value="Genomic_DNA"/>
</dbReference>
<dbReference type="Pfam" id="PF01743">
    <property type="entry name" value="PolyA_pol"/>
    <property type="match status" value="1"/>
</dbReference>
<evidence type="ECO:0000256" key="1">
    <source>
        <dbReference type="ARBA" id="ARBA00001946"/>
    </source>
</evidence>
<keyword evidence="3" id="KW-0819">tRNA processing</keyword>
<evidence type="ECO:0000313" key="12">
    <source>
        <dbReference type="Proteomes" id="UP000544872"/>
    </source>
</evidence>
<evidence type="ECO:0000259" key="9">
    <source>
        <dbReference type="Pfam" id="PF01743"/>
    </source>
</evidence>
<keyword evidence="6" id="KW-0547">Nucleotide-binding</keyword>
<dbReference type="GO" id="GO:0008033">
    <property type="term" value="P:tRNA processing"/>
    <property type="evidence" value="ECO:0007669"/>
    <property type="project" value="UniProtKB-KW"/>
</dbReference>
<dbReference type="GO" id="GO:0000049">
    <property type="term" value="F:tRNA binding"/>
    <property type="evidence" value="ECO:0007669"/>
    <property type="project" value="TreeGrafter"/>
</dbReference>
<keyword evidence="4 11" id="KW-0548">Nucleotidyltransferase</keyword>
<dbReference type="EC" id="2.7.7.19" evidence="11"/>
<feature type="domain" description="tRNA nucleotidyltransferase/poly(A) polymerase RNA and SrmB- binding" evidence="10">
    <location>
        <begin position="214"/>
        <end position="267"/>
    </location>
</feature>
<reference evidence="11 12" key="1">
    <citation type="submission" date="2020-08" db="EMBL/GenBank/DDBJ databases">
        <title>Genomic Encyclopedia of Type Strains, Phase IV (KMG-IV): sequencing the most valuable type-strain genomes for metagenomic binning, comparative biology and taxonomic classification.</title>
        <authorList>
            <person name="Goeker M."/>
        </authorList>
    </citation>
    <scope>NUCLEOTIDE SEQUENCE [LARGE SCALE GENOMIC DNA]</scope>
    <source>
        <strain evidence="11 12">DSM 11590</strain>
    </source>
</reference>
<dbReference type="GO" id="GO:0000166">
    <property type="term" value="F:nucleotide binding"/>
    <property type="evidence" value="ECO:0007669"/>
    <property type="project" value="UniProtKB-KW"/>
</dbReference>
<evidence type="ECO:0000256" key="8">
    <source>
        <dbReference type="RuleBase" id="RU003953"/>
    </source>
</evidence>
<evidence type="ECO:0000256" key="7">
    <source>
        <dbReference type="ARBA" id="ARBA00022842"/>
    </source>
</evidence>
<evidence type="ECO:0000256" key="6">
    <source>
        <dbReference type="ARBA" id="ARBA00022741"/>
    </source>
</evidence>
<dbReference type="PANTHER" id="PTHR46173">
    <property type="entry name" value="CCA TRNA NUCLEOTIDYLTRANSFERASE 1, MITOCHONDRIAL"/>
    <property type="match status" value="1"/>
</dbReference>
<evidence type="ECO:0000256" key="4">
    <source>
        <dbReference type="ARBA" id="ARBA00022695"/>
    </source>
</evidence>
<name>A0A7X0DKI7_NOVIT</name>
<organism evidence="11 12">
    <name type="scientific">Novispirillum itersonii</name>
    <name type="common">Aquaspirillum itersonii</name>
    <dbReference type="NCBI Taxonomy" id="189"/>
    <lineage>
        <taxon>Bacteria</taxon>
        <taxon>Pseudomonadati</taxon>
        <taxon>Pseudomonadota</taxon>
        <taxon>Alphaproteobacteria</taxon>
        <taxon>Rhodospirillales</taxon>
        <taxon>Novispirillaceae</taxon>
        <taxon>Novispirillum</taxon>
    </lineage>
</organism>
<dbReference type="InterPro" id="IPR050264">
    <property type="entry name" value="Bact_CCA-adding_enz_type3_sf"/>
</dbReference>
<dbReference type="SUPFAM" id="SSF81891">
    <property type="entry name" value="Poly A polymerase C-terminal region-like"/>
    <property type="match status" value="1"/>
</dbReference>